<dbReference type="Proteomes" id="UP000186595">
    <property type="component" value="Unassembled WGS sequence"/>
</dbReference>
<sequence length="310" mass="34533">MSEEKTFNSLKERIAFIQRDVDLLAQNKGRSFADDIIFRSLDSHLSDLRERQRAIDNQHPLRDFMELRLKGVLVDFGSIPLDILSVISGNLASLVQKAVYRLGSGKDSSRVPIDVKKSLDMRLADLRPGSTKLGVTFSTGSCELIETVSSHAVKEIFALLSSIDEETFTAKIAEIGSQSTANLKNIINECEKYSLNFDLTWIGPLSDGTRQVSISSEDIKKLNARLALTKVIQLPDEHISGELAILSMYGKLEIASELGKIKASYPIDMLGEIQSKYKVGERISLVVSVSEIHNERLGTSRRNYMVKKIE</sequence>
<comment type="caution">
    <text evidence="4">The sequence shown here is derived from an EMBL/GenBank/DDBJ whole genome shotgun (WGS) entry which is preliminary data.</text>
</comment>
<dbReference type="Proteomes" id="UP001223829">
    <property type="component" value="Unassembled WGS sequence"/>
</dbReference>
<dbReference type="EMBL" id="JASMQD010000001">
    <property type="protein sequence ID" value="MDK2697307.1"/>
    <property type="molecule type" value="Genomic_DNA"/>
</dbReference>
<evidence type="ECO:0000313" key="1">
    <source>
        <dbReference type="EMBL" id="MDK2697307.1"/>
    </source>
</evidence>
<dbReference type="RefSeq" id="WP_001288169.1">
    <property type="nucleotide sequence ID" value="NZ_AP022173.1"/>
</dbReference>
<evidence type="ECO:0000313" key="4">
    <source>
        <dbReference type="EMBL" id="RRL49138.1"/>
    </source>
</evidence>
<dbReference type="Proteomes" id="UP000272662">
    <property type="component" value="Unassembled WGS sequence"/>
</dbReference>
<reference evidence="1" key="4">
    <citation type="submission" date="2023-05" db="EMBL/GenBank/DDBJ databases">
        <title>Efficient inhibition of multidrug-resistant Escherichia coli by a new antibiotic combination.</title>
        <authorList>
            <person name="Lin T."/>
        </authorList>
    </citation>
    <scope>NUCLEOTIDE SEQUENCE</scope>
    <source>
        <strain evidence="1">YmmD45</strain>
    </source>
</reference>
<evidence type="ECO:0000313" key="2">
    <source>
        <dbReference type="EMBL" id="MWU33346.1"/>
    </source>
</evidence>
<evidence type="ECO:0000313" key="6">
    <source>
        <dbReference type="Proteomes" id="UP000272662"/>
    </source>
</evidence>
<dbReference type="EMBL" id="WTRX01000055">
    <property type="protein sequence ID" value="MWU33346.1"/>
    <property type="molecule type" value="Genomic_DNA"/>
</dbReference>
<proteinExistence type="predicted"/>
<dbReference type="EMBL" id="MPGR01000001">
    <property type="protein sequence ID" value="OKB71645.1"/>
    <property type="molecule type" value="Genomic_DNA"/>
</dbReference>
<reference evidence="3 5" key="1">
    <citation type="submission" date="2016-11" db="EMBL/GenBank/DDBJ databases">
        <title>Draft genome sequences of five Shigatoxin-producing Escherichia coli isolates harboring the new recently described Subtilase cytotoxin allelic variant subAB2-3.</title>
        <authorList>
            <person name="Tasara T."/>
            <person name="Fierz L."/>
            <person name="Klumpp J."/>
            <person name="Schmidt H."/>
            <person name="Stephan R."/>
        </authorList>
    </citation>
    <scope>NUCLEOTIDE SEQUENCE [LARGE SCALE GENOMIC DNA]</scope>
    <source>
        <strain evidence="3 5">453</strain>
    </source>
</reference>
<dbReference type="EMBL" id="RRVG01000005">
    <property type="protein sequence ID" value="RRL49138.1"/>
    <property type="molecule type" value="Genomic_DNA"/>
</dbReference>
<evidence type="ECO:0000313" key="7">
    <source>
        <dbReference type="Proteomes" id="UP000441160"/>
    </source>
</evidence>
<accession>A0A148HPY1</accession>
<evidence type="ECO:0000313" key="3">
    <source>
        <dbReference type="EMBL" id="OKB71645.1"/>
    </source>
</evidence>
<reference evidence="4 6" key="2">
    <citation type="submission" date="2018-11" db="EMBL/GenBank/DDBJ databases">
        <title>E. coli isolates of the female bladder.</title>
        <authorList>
            <person name="Garretto A."/>
            <person name="Miller-Ensminger T."/>
            <person name="Wolfe A.J."/>
            <person name="Putonti C."/>
        </authorList>
    </citation>
    <scope>NUCLEOTIDE SEQUENCE [LARGE SCALE GENOMIC DNA]</scope>
    <source>
        <strain evidence="4 6">UMB1727</strain>
    </source>
</reference>
<reference evidence="2 7" key="3">
    <citation type="submission" date="2019-12" db="EMBL/GenBank/DDBJ databases">
        <title>Enteriobacteria Tanzani isolates_8377-8380.</title>
        <authorList>
            <person name="Subbiah M."/>
            <person name="Call D."/>
        </authorList>
    </citation>
    <scope>NUCLEOTIDE SEQUENCE [LARGE SCALE GENOMIC DNA]</scope>
    <source>
        <strain evidence="2 7">8378wB3</strain>
    </source>
</reference>
<protein>
    <submittedName>
        <fullName evidence="4">Uncharacterized protein</fullName>
    </submittedName>
</protein>
<dbReference type="AlphaFoldDB" id="A0A148HPY1"/>
<organism evidence="4 6">
    <name type="scientific">Escherichia coli</name>
    <dbReference type="NCBI Taxonomy" id="562"/>
    <lineage>
        <taxon>Bacteria</taxon>
        <taxon>Pseudomonadati</taxon>
        <taxon>Pseudomonadota</taxon>
        <taxon>Gammaproteobacteria</taxon>
        <taxon>Enterobacterales</taxon>
        <taxon>Enterobacteriaceae</taxon>
        <taxon>Escherichia</taxon>
    </lineage>
</organism>
<gene>
    <name evidence="3" type="ORF">BMT50_02140</name>
    <name evidence="4" type="ORF">DU321_06825</name>
    <name evidence="2" type="ORF">GP944_21825</name>
    <name evidence="1" type="ORF">QO046_23800</name>
</gene>
<evidence type="ECO:0000313" key="5">
    <source>
        <dbReference type="Proteomes" id="UP000186595"/>
    </source>
</evidence>
<name>A0A148HPY1_ECOLX</name>
<dbReference type="Proteomes" id="UP000441160">
    <property type="component" value="Unassembled WGS sequence"/>
</dbReference>